<dbReference type="PANTHER" id="PTHR43667:SF2">
    <property type="entry name" value="FATTY ACID C-METHYL TRANSFERASE"/>
    <property type="match status" value="1"/>
</dbReference>
<proteinExistence type="inferred from homology"/>
<dbReference type="Pfam" id="PF02353">
    <property type="entry name" value="CMAS"/>
    <property type="match status" value="1"/>
</dbReference>
<name>A0A383XR86_9GAMM</name>
<dbReference type="PANTHER" id="PTHR43667">
    <property type="entry name" value="CYCLOPROPANE-FATTY-ACYL-PHOSPHOLIPID SYNTHASE"/>
    <property type="match status" value="1"/>
</dbReference>
<keyword evidence="2 7" id="KW-0489">Methyltransferase</keyword>
<accession>A0A383XR86</accession>
<evidence type="ECO:0000256" key="6">
    <source>
        <dbReference type="PIRSR" id="PIRSR003085-1"/>
    </source>
</evidence>
<dbReference type="AlphaFoldDB" id="A0A383XR86"/>
<dbReference type="EMBL" id="QEQK01000013">
    <property type="protein sequence ID" value="PWN55140.1"/>
    <property type="molecule type" value="Genomic_DNA"/>
</dbReference>
<keyword evidence="8" id="KW-1185">Reference proteome</keyword>
<dbReference type="OrthoDB" id="9782855at2"/>
<evidence type="ECO:0000256" key="4">
    <source>
        <dbReference type="ARBA" id="ARBA00022691"/>
    </source>
</evidence>
<dbReference type="GO" id="GO:0008168">
    <property type="term" value="F:methyltransferase activity"/>
    <property type="evidence" value="ECO:0007669"/>
    <property type="project" value="UniProtKB-KW"/>
</dbReference>
<comment type="caution">
    <text evidence="7">The sequence shown here is derived from an EMBL/GenBank/DDBJ whole genome shotgun (WGS) entry which is preliminary data.</text>
</comment>
<dbReference type="InterPro" id="IPR029063">
    <property type="entry name" value="SAM-dependent_MTases_sf"/>
</dbReference>
<feature type="active site" evidence="6">
    <location>
        <position position="390"/>
    </location>
</feature>
<evidence type="ECO:0000256" key="2">
    <source>
        <dbReference type="ARBA" id="ARBA00022603"/>
    </source>
</evidence>
<keyword evidence="5" id="KW-0443">Lipid metabolism</keyword>
<evidence type="ECO:0000313" key="8">
    <source>
        <dbReference type="Proteomes" id="UP000251800"/>
    </source>
</evidence>
<organism evidence="7 8">
    <name type="scientific">Abyssibacter profundi</name>
    <dbReference type="NCBI Taxonomy" id="2182787"/>
    <lineage>
        <taxon>Bacteria</taxon>
        <taxon>Pseudomonadati</taxon>
        <taxon>Pseudomonadota</taxon>
        <taxon>Gammaproteobacteria</taxon>
        <taxon>Chromatiales</taxon>
        <taxon>Oceanococcaceae</taxon>
        <taxon>Abyssibacter</taxon>
    </lineage>
</organism>
<reference evidence="7 8" key="1">
    <citation type="submission" date="2018-05" db="EMBL/GenBank/DDBJ databases">
        <title>Abyssibacter profundi OUC007T gen. nov., sp. nov, a marine bacterium isolated from seawater of the Mariana Trench.</title>
        <authorList>
            <person name="Zhou S."/>
        </authorList>
    </citation>
    <scope>NUCLEOTIDE SEQUENCE [LARGE SCALE GENOMIC DNA]</scope>
    <source>
        <strain evidence="7 8">OUC007</strain>
    </source>
</reference>
<sequence>MNQEQQTLNMQAVHPGTGHSPGVAISAMLWMLRGLKIGRLDVTLPNGSLHRFRGQESGPHGHLQLRNGAVLRKVLLGAATGFAESYMDGDWDSPNLAETLHVLMLNQEHYRGPYDRNPLVHWMGRALHAMRANTKTGSRRNIQAHYDLGNTFYELWLDETMTYSAAVFEPMSEDLAAAQHRKYQAILDRLDLRPEHHLLEIGSGWGGFAIHAAQTTGCRITSITLSDEQLAEARRRAEAAGVADRVEFRLQDYRDLREQFDRVVSIEMYEAVGEAFWPTYFRTIRNVLRQDGVAVLQGITIDHAHFDDYRQRMDFIQKYIFPGGMLASPEAFTQAAADVGLQADRPDFFGPHYAETLRRWHDKVLEHRDAIVSQFDERFLRMWRYYLAYCECGFDDGRIDVMHIALRHAD</sequence>
<dbReference type="GO" id="GO:0032259">
    <property type="term" value="P:methylation"/>
    <property type="evidence" value="ECO:0007669"/>
    <property type="project" value="UniProtKB-KW"/>
</dbReference>
<dbReference type="RefSeq" id="WP_109721139.1">
    <property type="nucleotide sequence ID" value="NZ_QEQK01000013.1"/>
</dbReference>
<dbReference type="PIRSF" id="PIRSF003085">
    <property type="entry name" value="CMAS"/>
    <property type="match status" value="1"/>
</dbReference>
<dbReference type="InterPro" id="IPR003333">
    <property type="entry name" value="CMAS"/>
</dbReference>
<keyword evidence="4" id="KW-0949">S-adenosyl-L-methionine</keyword>
<protein>
    <submittedName>
        <fullName evidence="7">SAM-dependent methyltransferase</fullName>
    </submittedName>
</protein>
<evidence type="ECO:0000256" key="1">
    <source>
        <dbReference type="ARBA" id="ARBA00010815"/>
    </source>
</evidence>
<dbReference type="Gene3D" id="3.40.50.150">
    <property type="entry name" value="Vaccinia Virus protein VP39"/>
    <property type="match status" value="1"/>
</dbReference>
<evidence type="ECO:0000313" key="7">
    <source>
        <dbReference type="EMBL" id="PWN55140.1"/>
    </source>
</evidence>
<dbReference type="GO" id="GO:0008610">
    <property type="term" value="P:lipid biosynthetic process"/>
    <property type="evidence" value="ECO:0007669"/>
    <property type="project" value="InterPro"/>
</dbReference>
<keyword evidence="3 7" id="KW-0808">Transferase</keyword>
<dbReference type="InterPro" id="IPR050723">
    <property type="entry name" value="CFA/CMAS"/>
</dbReference>
<gene>
    <name evidence="7" type="ORF">DEH80_14030</name>
</gene>
<dbReference type="SUPFAM" id="SSF53335">
    <property type="entry name" value="S-adenosyl-L-methionine-dependent methyltransferases"/>
    <property type="match status" value="1"/>
</dbReference>
<dbReference type="Proteomes" id="UP000251800">
    <property type="component" value="Unassembled WGS sequence"/>
</dbReference>
<comment type="similarity">
    <text evidence="1">Belongs to the CFA/CMAS family.</text>
</comment>
<evidence type="ECO:0000256" key="3">
    <source>
        <dbReference type="ARBA" id="ARBA00022679"/>
    </source>
</evidence>
<dbReference type="CDD" id="cd02440">
    <property type="entry name" value="AdoMet_MTases"/>
    <property type="match status" value="1"/>
</dbReference>
<evidence type="ECO:0000256" key="5">
    <source>
        <dbReference type="ARBA" id="ARBA00023098"/>
    </source>
</evidence>